<sequence>MSPENQLYCSFSLSHGEAASWLGIFFFKKLYITTYKNIRLNWVKVDISMVSLRDTYIHTQGGLGLKFIFGIWSMPWVTKTTKNFEDGHSLEIDQIIFGGRCIIQDWSGKSISKVDSIRIGKRPKFRW</sequence>
<accession>A0A0V0HRN7</accession>
<organism evidence="1">
    <name type="scientific">Solanum chacoense</name>
    <name type="common">Chaco potato</name>
    <dbReference type="NCBI Taxonomy" id="4108"/>
    <lineage>
        <taxon>Eukaryota</taxon>
        <taxon>Viridiplantae</taxon>
        <taxon>Streptophyta</taxon>
        <taxon>Embryophyta</taxon>
        <taxon>Tracheophyta</taxon>
        <taxon>Spermatophyta</taxon>
        <taxon>Magnoliopsida</taxon>
        <taxon>eudicotyledons</taxon>
        <taxon>Gunneridae</taxon>
        <taxon>Pentapetalae</taxon>
        <taxon>asterids</taxon>
        <taxon>lamiids</taxon>
        <taxon>Solanales</taxon>
        <taxon>Solanaceae</taxon>
        <taxon>Solanoideae</taxon>
        <taxon>Solaneae</taxon>
        <taxon>Solanum</taxon>
    </lineage>
</organism>
<dbReference type="AlphaFoldDB" id="A0A0V0HRN7"/>
<name>A0A0V0HRN7_SOLCH</name>
<evidence type="ECO:0000313" key="1">
    <source>
        <dbReference type="EMBL" id="JAP23084.1"/>
    </source>
</evidence>
<proteinExistence type="predicted"/>
<reference evidence="1" key="1">
    <citation type="submission" date="2015-12" db="EMBL/GenBank/DDBJ databases">
        <title>Gene expression during late stages of embryo sac development: a critical building block for successful pollen-pistil interactions.</title>
        <authorList>
            <person name="Liu Y."/>
            <person name="Joly V."/>
            <person name="Sabar M."/>
            <person name="Matton D.P."/>
        </authorList>
    </citation>
    <scope>NUCLEOTIDE SEQUENCE</scope>
</reference>
<dbReference type="EMBL" id="GEDG01015857">
    <property type="protein sequence ID" value="JAP23084.1"/>
    <property type="molecule type" value="Transcribed_RNA"/>
</dbReference>
<protein>
    <submittedName>
        <fullName evidence="1">Putative ovule protein</fullName>
    </submittedName>
</protein>